<evidence type="ECO:0000313" key="1">
    <source>
        <dbReference type="EMBL" id="SDB51118.1"/>
    </source>
</evidence>
<gene>
    <name evidence="1" type="ORF">SAMN02927930_02006</name>
</gene>
<sequence>MSTITAWLQQHAQQLAEAATGVLWQLHEPQLLAQLVSLFACTSIADLPHQYLCHTQPNEIWHVHEVAGQAYAHSFTVAEAAPVARTSWLGELVIEQWFDHYRLEIYQSSHPTSSLKQAAKLRLAQRMRSLTEVTHGRYHAQLANPEASLLFIPAAKSNYSVLITTGAKRR</sequence>
<dbReference type="AlphaFoldDB" id="A0A1G6E165"/>
<dbReference type="RefSeq" id="WP_092593913.1">
    <property type="nucleotide sequence ID" value="NZ_FMXN01000015.1"/>
</dbReference>
<dbReference type="STRING" id="1159017.SAMN02927930_02006"/>
<dbReference type="Proteomes" id="UP000199626">
    <property type="component" value="Unassembled WGS sequence"/>
</dbReference>
<evidence type="ECO:0000313" key="2">
    <source>
        <dbReference type="Proteomes" id="UP000199626"/>
    </source>
</evidence>
<protein>
    <submittedName>
        <fullName evidence="1">Uncharacterized protein</fullName>
    </submittedName>
</protein>
<dbReference type="EMBL" id="FMXN01000015">
    <property type="protein sequence ID" value="SDB51118.1"/>
    <property type="molecule type" value="Genomic_DNA"/>
</dbReference>
<name>A0A1G6E165_9GAMM</name>
<proteinExistence type="predicted"/>
<accession>A0A1G6E165</accession>
<keyword evidence="2" id="KW-1185">Reference proteome</keyword>
<dbReference type="OrthoDB" id="6237921at2"/>
<organism evidence="1 2">
    <name type="scientific">Pseudidiomarina indica</name>
    <dbReference type="NCBI Taxonomy" id="1159017"/>
    <lineage>
        <taxon>Bacteria</taxon>
        <taxon>Pseudomonadati</taxon>
        <taxon>Pseudomonadota</taxon>
        <taxon>Gammaproteobacteria</taxon>
        <taxon>Alteromonadales</taxon>
        <taxon>Idiomarinaceae</taxon>
        <taxon>Pseudidiomarina</taxon>
    </lineage>
</organism>
<reference evidence="2" key="1">
    <citation type="submission" date="2016-10" db="EMBL/GenBank/DDBJ databases">
        <authorList>
            <person name="Varghese N."/>
            <person name="Submissions S."/>
        </authorList>
    </citation>
    <scope>NUCLEOTIDE SEQUENCE [LARGE SCALE GENOMIC DNA]</scope>
    <source>
        <strain evidence="2">CGMCC 1.10824</strain>
    </source>
</reference>